<evidence type="ECO:0008006" key="3">
    <source>
        <dbReference type="Google" id="ProtNLM"/>
    </source>
</evidence>
<dbReference type="AlphaFoldDB" id="A0A7T6ZEA1"/>
<gene>
    <name evidence="1" type="ORF">HUG20_09265</name>
</gene>
<dbReference type="Proteomes" id="UP000595349">
    <property type="component" value="Chromosome"/>
</dbReference>
<dbReference type="KEGG" id="scib:HUG20_09265"/>
<dbReference type="EMBL" id="CP054706">
    <property type="protein sequence ID" value="QQK81923.1"/>
    <property type="molecule type" value="Genomic_DNA"/>
</dbReference>
<evidence type="ECO:0000313" key="1">
    <source>
        <dbReference type="EMBL" id="QQK81923.1"/>
    </source>
</evidence>
<name>A0A7T6ZEA1_9BACI</name>
<accession>A0A7T6ZEA1</accession>
<reference evidence="1 2" key="1">
    <citation type="submission" date="2020-06" db="EMBL/GenBank/DDBJ databases">
        <title>Genomic analysis of Salicibibacter sp. NKC21-4.</title>
        <authorList>
            <person name="Oh Y.J."/>
        </authorList>
    </citation>
    <scope>NUCLEOTIDE SEQUENCE [LARGE SCALE GENOMIC DNA]</scope>
    <source>
        <strain evidence="1 2">NKC21-4</strain>
    </source>
</reference>
<sequence length="220" mass="25064">MDHQHHQTDGASDVHTDVSYNDGEVRIQLEDVDGNVPKLEETHEEEMHLIIVSNDLEDYIHLHPEREEDGIYTVPVELEEGHYQAFVDISPEDMAYQVAPNPVQVGTNETGKANLSNEDNWTKEIEGKTVTLEDVEAKADEEVPLVFDMHGENPEPHMGALGHVVIVDEDGEEYIHVHPDSDDTTSFQTHFPEPGMYKIWAEFKFDDDVNTYPFIIEVNE</sequence>
<proteinExistence type="predicted"/>
<protein>
    <recommendedName>
        <fullName evidence="3">Secreted protein</fullName>
    </recommendedName>
</protein>
<organism evidence="1 2">
    <name type="scientific">Salicibibacter cibi</name>
    <dbReference type="NCBI Taxonomy" id="2743001"/>
    <lineage>
        <taxon>Bacteria</taxon>
        <taxon>Bacillati</taxon>
        <taxon>Bacillota</taxon>
        <taxon>Bacilli</taxon>
        <taxon>Bacillales</taxon>
        <taxon>Bacillaceae</taxon>
        <taxon>Salicibibacter</taxon>
    </lineage>
</organism>
<evidence type="ECO:0000313" key="2">
    <source>
        <dbReference type="Proteomes" id="UP000595349"/>
    </source>
</evidence>
<keyword evidence="2" id="KW-1185">Reference proteome</keyword>